<dbReference type="Pfam" id="PF10672">
    <property type="entry name" value="Methyltrans_SAM"/>
    <property type="match status" value="1"/>
</dbReference>
<dbReference type="Proteomes" id="UP001595840">
    <property type="component" value="Unassembled WGS sequence"/>
</dbReference>
<keyword evidence="3 6" id="KW-0808">Transferase</keyword>
<dbReference type="PANTHER" id="PTHR43042">
    <property type="entry name" value="SAM-DEPENDENT METHYLTRANSFERASE"/>
    <property type="match status" value="1"/>
</dbReference>
<dbReference type="Gene3D" id="3.40.50.150">
    <property type="entry name" value="Vaccinia Virus protein VP39"/>
    <property type="match status" value="1"/>
</dbReference>
<feature type="domain" description="S-adenosylmethionine-dependent methyltransferase" evidence="5">
    <location>
        <begin position="35"/>
        <end position="313"/>
    </location>
</feature>
<evidence type="ECO:0000313" key="6">
    <source>
        <dbReference type="EMBL" id="MFC4361938.1"/>
    </source>
</evidence>
<sequence>MFEPLREKLSLLTDKLSAPKPSKDSSTCSFTDSYRVFHGRGNLYPDLNMVTVDWYAPVLLVTLFKEPAQDWLNNLLLVLAASAKGDNIASVLLQHRYLHDTPTQVVRGELPESCYAQRQGLKFELSLGDRQNVGFFLDMEPGRLWLERRCAGKRVLNLFAFTCAFSVVAEAAGAAFVLNVDMSSSALNRGRKNHRLNNLPLRGVSFLAENILKSWGRIKKSGPYDIVILDPPSFQRGSFVAEKDYAKLLRRLPELLVPGGDVLACLNAPELEVSFLRQQFDAYCPQANFVERLPASGDFPDTDAEKALKLLHFSL</sequence>
<dbReference type="EC" id="2.1.1.-" evidence="6"/>
<keyword evidence="1" id="KW-0698">rRNA processing</keyword>
<name>A0ABV8V450_9GAMM</name>
<evidence type="ECO:0000259" key="5">
    <source>
        <dbReference type="Pfam" id="PF10672"/>
    </source>
</evidence>
<dbReference type="InterPro" id="IPR029063">
    <property type="entry name" value="SAM-dependent_MTases_sf"/>
</dbReference>
<evidence type="ECO:0000256" key="2">
    <source>
        <dbReference type="ARBA" id="ARBA00022603"/>
    </source>
</evidence>
<evidence type="ECO:0000313" key="7">
    <source>
        <dbReference type="Proteomes" id="UP001595840"/>
    </source>
</evidence>
<dbReference type="InterPro" id="IPR019614">
    <property type="entry name" value="SAM-dep_methyl-trfase"/>
</dbReference>
<accession>A0ABV8V450</accession>
<dbReference type="EMBL" id="JBHSCX010000004">
    <property type="protein sequence ID" value="MFC4361938.1"/>
    <property type="molecule type" value="Genomic_DNA"/>
</dbReference>
<evidence type="ECO:0000256" key="1">
    <source>
        <dbReference type="ARBA" id="ARBA00022552"/>
    </source>
</evidence>
<dbReference type="GO" id="GO:0032259">
    <property type="term" value="P:methylation"/>
    <property type="evidence" value="ECO:0007669"/>
    <property type="project" value="UniProtKB-KW"/>
</dbReference>
<evidence type="ECO:0000256" key="3">
    <source>
        <dbReference type="ARBA" id="ARBA00022679"/>
    </source>
</evidence>
<dbReference type="CDD" id="cd02440">
    <property type="entry name" value="AdoMet_MTases"/>
    <property type="match status" value="1"/>
</dbReference>
<keyword evidence="7" id="KW-1185">Reference proteome</keyword>
<comment type="caution">
    <text evidence="6">The sequence shown here is derived from an EMBL/GenBank/DDBJ whole genome shotgun (WGS) entry which is preliminary data.</text>
</comment>
<dbReference type="PANTHER" id="PTHR43042:SF3">
    <property type="entry name" value="RIBOSOMAL RNA LARGE SUBUNIT METHYLTRANSFERASE YWBD-RELATED"/>
    <property type="match status" value="1"/>
</dbReference>
<dbReference type="SUPFAM" id="SSF53335">
    <property type="entry name" value="S-adenosyl-L-methionine-dependent methyltransferases"/>
    <property type="match status" value="1"/>
</dbReference>
<protein>
    <submittedName>
        <fullName evidence="6">Class I SAM-dependent methyltransferase</fullName>
        <ecNumber evidence="6">2.1.1.-</ecNumber>
    </submittedName>
</protein>
<dbReference type="GO" id="GO:0008168">
    <property type="term" value="F:methyltransferase activity"/>
    <property type="evidence" value="ECO:0007669"/>
    <property type="project" value="UniProtKB-KW"/>
</dbReference>
<gene>
    <name evidence="6" type="ORF">ACFOX3_06490</name>
</gene>
<organism evidence="6 7">
    <name type="scientific">Simiduia curdlanivorans</name>
    <dbReference type="NCBI Taxonomy" id="1492769"/>
    <lineage>
        <taxon>Bacteria</taxon>
        <taxon>Pseudomonadati</taxon>
        <taxon>Pseudomonadota</taxon>
        <taxon>Gammaproteobacteria</taxon>
        <taxon>Cellvibrionales</taxon>
        <taxon>Cellvibrionaceae</taxon>
        <taxon>Simiduia</taxon>
    </lineage>
</organism>
<keyword evidence="2 6" id="KW-0489">Methyltransferase</keyword>
<reference evidence="7" key="1">
    <citation type="journal article" date="2019" name="Int. J. Syst. Evol. Microbiol.">
        <title>The Global Catalogue of Microorganisms (GCM) 10K type strain sequencing project: providing services to taxonomists for standard genome sequencing and annotation.</title>
        <authorList>
            <consortium name="The Broad Institute Genomics Platform"/>
            <consortium name="The Broad Institute Genome Sequencing Center for Infectious Disease"/>
            <person name="Wu L."/>
            <person name="Ma J."/>
        </authorList>
    </citation>
    <scope>NUCLEOTIDE SEQUENCE [LARGE SCALE GENOMIC DNA]</scope>
    <source>
        <strain evidence="7">CECT 8570</strain>
    </source>
</reference>
<keyword evidence="4" id="KW-0949">S-adenosyl-L-methionine</keyword>
<proteinExistence type="predicted"/>
<evidence type="ECO:0000256" key="4">
    <source>
        <dbReference type="ARBA" id="ARBA00022691"/>
    </source>
</evidence>
<dbReference type="RefSeq" id="WP_290264099.1">
    <property type="nucleotide sequence ID" value="NZ_JAUFQG010000006.1"/>
</dbReference>